<accession>A0A915PL10</accession>
<sequence>MQCLNADKDIDKIMNSADSLNVGGNTQEGAQEDTPRKVDTFMQVKDICLLCLLVESR</sequence>
<evidence type="ECO:0000313" key="2">
    <source>
        <dbReference type="WBParaSite" id="sdigi.contig132.g4994.t1"/>
    </source>
</evidence>
<dbReference type="AlphaFoldDB" id="A0A915PL10"/>
<organism evidence="1 2">
    <name type="scientific">Setaria digitata</name>
    <dbReference type="NCBI Taxonomy" id="48799"/>
    <lineage>
        <taxon>Eukaryota</taxon>
        <taxon>Metazoa</taxon>
        <taxon>Ecdysozoa</taxon>
        <taxon>Nematoda</taxon>
        <taxon>Chromadorea</taxon>
        <taxon>Rhabditida</taxon>
        <taxon>Spirurina</taxon>
        <taxon>Spiruromorpha</taxon>
        <taxon>Filarioidea</taxon>
        <taxon>Setariidae</taxon>
        <taxon>Setaria</taxon>
    </lineage>
</organism>
<proteinExistence type="predicted"/>
<dbReference type="WBParaSite" id="sdigi.contig132.g4994.t1">
    <property type="protein sequence ID" value="sdigi.contig132.g4994.t1"/>
    <property type="gene ID" value="sdigi.contig132.g4994"/>
</dbReference>
<evidence type="ECO:0000313" key="1">
    <source>
        <dbReference type="Proteomes" id="UP000887581"/>
    </source>
</evidence>
<keyword evidence="1" id="KW-1185">Reference proteome</keyword>
<protein>
    <submittedName>
        <fullName evidence="2">Uncharacterized protein</fullName>
    </submittedName>
</protein>
<name>A0A915PL10_9BILA</name>
<dbReference type="Proteomes" id="UP000887581">
    <property type="component" value="Unplaced"/>
</dbReference>
<reference evidence="2" key="1">
    <citation type="submission" date="2022-11" db="UniProtKB">
        <authorList>
            <consortium name="WormBaseParasite"/>
        </authorList>
    </citation>
    <scope>IDENTIFICATION</scope>
</reference>